<dbReference type="InterPro" id="IPR036388">
    <property type="entry name" value="WH-like_DNA-bd_sf"/>
</dbReference>
<keyword evidence="2" id="KW-0808">Transferase</keyword>
<dbReference type="PROSITE" id="PS51683">
    <property type="entry name" value="SAM_OMT_II"/>
    <property type="match status" value="1"/>
</dbReference>
<reference evidence="5" key="1">
    <citation type="journal article" date="2023" name="Mol. Phylogenet. Evol.">
        <title>Genome-scale phylogeny and comparative genomics of the fungal order Sordariales.</title>
        <authorList>
            <person name="Hensen N."/>
            <person name="Bonometti L."/>
            <person name="Westerberg I."/>
            <person name="Brannstrom I.O."/>
            <person name="Guillou S."/>
            <person name="Cros-Aarteil S."/>
            <person name="Calhoun S."/>
            <person name="Haridas S."/>
            <person name="Kuo A."/>
            <person name="Mondo S."/>
            <person name="Pangilinan J."/>
            <person name="Riley R."/>
            <person name="LaButti K."/>
            <person name="Andreopoulos B."/>
            <person name="Lipzen A."/>
            <person name="Chen C."/>
            <person name="Yan M."/>
            <person name="Daum C."/>
            <person name="Ng V."/>
            <person name="Clum A."/>
            <person name="Steindorff A."/>
            <person name="Ohm R.A."/>
            <person name="Martin F."/>
            <person name="Silar P."/>
            <person name="Natvig D.O."/>
            <person name="Lalanne C."/>
            <person name="Gautier V."/>
            <person name="Ament-Velasquez S.L."/>
            <person name="Kruys A."/>
            <person name="Hutchinson M.I."/>
            <person name="Powell A.J."/>
            <person name="Barry K."/>
            <person name="Miller A.N."/>
            <person name="Grigoriev I.V."/>
            <person name="Debuchy R."/>
            <person name="Gladieux P."/>
            <person name="Hiltunen Thoren M."/>
            <person name="Johannesson H."/>
        </authorList>
    </citation>
    <scope>NUCLEOTIDE SEQUENCE</scope>
    <source>
        <strain evidence="5">CBS 990.96</strain>
    </source>
</reference>
<protein>
    <submittedName>
        <fullName evidence="5">S-adenosyl-L-methionine-dependent methyltransferase</fullName>
    </submittedName>
</protein>
<dbReference type="SUPFAM" id="SSF53335">
    <property type="entry name" value="S-adenosyl-L-methionine-dependent methyltransferases"/>
    <property type="match status" value="1"/>
</dbReference>
<proteinExistence type="predicted"/>
<dbReference type="InterPro" id="IPR029063">
    <property type="entry name" value="SAM-dependent_MTases_sf"/>
</dbReference>
<evidence type="ECO:0000256" key="2">
    <source>
        <dbReference type="ARBA" id="ARBA00022679"/>
    </source>
</evidence>
<keyword evidence="6" id="KW-1185">Reference proteome</keyword>
<evidence type="ECO:0000259" key="4">
    <source>
        <dbReference type="Pfam" id="PF00891"/>
    </source>
</evidence>
<dbReference type="InterPro" id="IPR001077">
    <property type="entry name" value="COMT_C"/>
</dbReference>
<dbReference type="InterPro" id="IPR036390">
    <property type="entry name" value="WH_DNA-bd_sf"/>
</dbReference>
<dbReference type="AlphaFoldDB" id="A0AAN6YPJ4"/>
<gene>
    <name evidence="5" type="ORF">QBC38DRAFT_489530</name>
</gene>
<comment type="caution">
    <text evidence="5">The sequence shown here is derived from an EMBL/GenBank/DDBJ whole genome shotgun (WGS) entry which is preliminary data.</text>
</comment>
<feature type="domain" description="O-methyltransferase C-terminal" evidence="4">
    <location>
        <begin position="239"/>
        <end position="396"/>
    </location>
</feature>
<accession>A0AAN6YPJ4</accession>
<dbReference type="GO" id="GO:0032259">
    <property type="term" value="P:methylation"/>
    <property type="evidence" value="ECO:0007669"/>
    <property type="project" value="UniProtKB-KW"/>
</dbReference>
<evidence type="ECO:0000256" key="3">
    <source>
        <dbReference type="ARBA" id="ARBA00022691"/>
    </source>
</evidence>
<dbReference type="GO" id="GO:0008171">
    <property type="term" value="F:O-methyltransferase activity"/>
    <property type="evidence" value="ECO:0007669"/>
    <property type="project" value="InterPro"/>
</dbReference>
<dbReference type="Gene3D" id="1.10.10.10">
    <property type="entry name" value="Winged helix-like DNA-binding domain superfamily/Winged helix DNA-binding domain"/>
    <property type="match status" value="1"/>
</dbReference>
<evidence type="ECO:0000256" key="1">
    <source>
        <dbReference type="ARBA" id="ARBA00022603"/>
    </source>
</evidence>
<keyword evidence="3" id="KW-0949">S-adenosyl-L-methionine</keyword>
<dbReference type="Gene3D" id="3.40.50.150">
    <property type="entry name" value="Vaccinia Virus protein VP39"/>
    <property type="match status" value="1"/>
</dbReference>
<reference evidence="5" key="2">
    <citation type="submission" date="2023-05" db="EMBL/GenBank/DDBJ databases">
        <authorList>
            <consortium name="Lawrence Berkeley National Laboratory"/>
            <person name="Steindorff A."/>
            <person name="Hensen N."/>
            <person name="Bonometti L."/>
            <person name="Westerberg I."/>
            <person name="Brannstrom I.O."/>
            <person name="Guillou S."/>
            <person name="Cros-Aarteil S."/>
            <person name="Calhoun S."/>
            <person name="Haridas S."/>
            <person name="Kuo A."/>
            <person name="Mondo S."/>
            <person name="Pangilinan J."/>
            <person name="Riley R."/>
            <person name="Labutti K."/>
            <person name="Andreopoulos B."/>
            <person name="Lipzen A."/>
            <person name="Chen C."/>
            <person name="Yanf M."/>
            <person name="Daum C."/>
            <person name="Ng V."/>
            <person name="Clum A."/>
            <person name="Ohm R."/>
            <person name="Martin F."/>
            <person name="Silar P."/>
            <person name="Natvig D."/>
            <person name="Lalanne C."/>
            <person name="Gautier V."/>
            <person name="Ament-Velasquez S.L."/>
            <person name="Kruys A."/>
            <person name="Hutchinson M.I."/>
            <person name="Powell A.J."/>
            <person name="Barry K."/>
            <person name="Miller A.N."/>
            <person name="Grigoriev I.V."/>
            <person name="Debuchy R."/>
            <person name="Gladieux P."/>
            <person name="Thoren M.H."/>
            <person name="Johannesson H."/>
        </authorList>
    </citation>
    <scope>NUCLEOTIDE SEQUENCE</scope>
    <source>
        <strain evidence="5">CBS 990.96</strain>
    </source>
</reference>
<dbReference type="PANTHER" id="PTHR43712:SF17">
    <property type="entry name" value="O-METHYLTRANSFERASE"/>
    <property type="match status" value="1"/>
</dbReference>
<keyword evidence="1 5" id="KW-0489">Methyltransferase</keyword>
<name>A0AAN6YPJ4_9PEZI</name>
<dbReference type="EMBL" id="MU865464">
    <property type="protein sequence ID" value="KAK4222581.1"/>
    <property type="molecule type" value="Genomic_DNA"/>
</dbReference>
<dbReference type="Proteomes" id="UP001301958">
    <property type="component" value="Unassembled WGS sequence"/>
</dbReference>
<dbReference type="Pfam" id="PF00891">
    <property type="entry name" value="Methyltransf_2"/>
    <property type="match status" value="1"/>
</dbReference>
<evidence type="ECO:0000313" key="6">
    <source>
        <dbReference type="Proteomes" id="UP001301958"/>
    </source>
</evidence>
<dbReference type="InterPro" id="IPR016461">
    <property type="entry name" value="COMT-like"/>
</dbReference>
<sequence length="418" mass="45408">MGSIENTVDPSVILQPNDLPAVPSILSSIQTLGDNLDSNDDATRQSLLAAARALVVALEKPRETMIRQCWAENALASVISLGVESGIWEFLASSSGPKTVAEIAAATNTEAAFIGRLLKHVAAMGYLIETASDTYEPTNFTNALTIPILNAGYRVFTGPGNTGGLGKCVLTLPSYAKATGYKTPKSMLDGNLQFAHNTKLNMFEWLMAHPPAGECFNLHMGGYAHGRPRWFGPGFYPVQERLLEGYDSTSSALLVDIGGGLGHDANGFLATIPEVSAHVVVQDLEPVISQIKDLDSRIEPAVYDFHTEQPVKEARAYYMHSVLHDWPDEVCLSILANIKKAMKPGYSRLLINENVIPDTKAHWESTGLDVLMSLLLSSKERTRVEWSKLLEEQAGFKITGIYGGYSGVESLIECIVPE</sequence>
<organism evidence="5 6">
    <name type="scientific">Podospora fimiseda</name>
    <dbReference type="NCBI Taxonomy" id="252190"/>
    <lineage>
        <taxon>Eukaryota</taxon>
        <taxon>Fungi</taxon>
        <taxon>Dikarya</taxon>
        <taxon>Ascomycota</taxon>
        <taxon>Pezizomycotina</taxon>
        <taxon>Sordariomycetes</taxon>
        <taxon>Sordariomycetidae</taxon>
        <taxon>Sordariales</taxon>
        <taxon>Podosporaceae</taxon>
        <taxon>Podospora</taxon>
    </lineage>
</organism>
<evidence type="ECO:0000313" key="5">
    <source>
        <dbReference type="EMBL" id="KAK4222581.1"/>
    </source>
</evidence>
<dbReference type="SUPFAM" id="SSF46785">
    <property type="entry name" value="Winged helix' DNA-binding domain"/>
    <property type="match status" value="1"/>
</dbReference>
<dbReference type="PANTHER" id="PTHR43712">
    <property type="entry name" value="PUTATIVE (AFU_ORTHOLOGUE AFUA_4G14580)-RELATED"/>
    <property type="match status" value="1"/>
</dbReference>